<keyword evidence="6 7" id="KW-0472">Membrane</keyword>
<feature type="domain" description="Mechanosensitive ion channel MscS C-terminal" evidence="9">
    <location>
        <begin position="180"/>
        <end position="260"/>
    </location>
</feature>
<dbReference type="Pfam" id="PF21082">
    <property type="entry name" value="MS_channel_3rd"/>
    <property type="match status" value="1"/>
</dbReference>
<evidence type="ECO:0000256" key="1">
    <source>
        <dbReference type="ARBA" id="ARBA00004651"/>
    </source>
</evidence>
<dbReference type="PANTHER" id="PTHR30221">
    <property type="entry name" value="SMALL-CONDUCTANCE MECHANOSENSITIVE CHANNEL"/>
    <property type="match status" value="1"/>
</dbReference>
<dbReference type="OrthoDB" id="9784565at2"/>
<comment type="subcellular location">
    <subcellularLocation>
        <location evidence="1">Cell membrane</location>
        <topology evidence="1">Multi-pass membrane protein</topology>
    </subcellularLocation>
</comment>
<dbReference type="SUPFAM" id="SSF50182">
    <property type="entry name" value="Sm-like ribonucleoproteins"/>
    <property type="match status" value="1"/>
</dbReference>
<dbReference type="InterPro" id="IPR010920">
    <property type="entry name" value="LSM_dom_sf"/>
</dbReference>
<sequence length="275" mass="29068">MVAPMDAIPVPEPLQPYMPLIIGLVTALLIFVVGWMVAKWTHNGVTRLMRRRHLDEALARFLGSMAQYLVLAATVIAALGHVGVETTSLIALLGTAGLAIGLALQGSLAHFASGVMLLVFRPFTIGDYVEAGGQSGTIEEVGLFATTLTTLENQRVTVPNGTITSGPITNYTILGKRRATIDVGVAYGTDIEVATQLLLEAARDSELVLTDPAPAAVFVNLGASSLDFSVYVWSNNADFGGAKHATRKAIYDRLNAAGIDLPFSQIVVHQAPSAT</sequence>
<dbReference type="Pfam" id="PF05552">
    <property type="entry name" value="MS_channel_1st_1"/>
    <property type="match status" value="1"/>
</dbReference>
<dbReference type="InterPro" id="IPR049278">
    <property type="entry name" value="MS_channel_C"/>
</dbReference>
<dbReference type="Pfam" id="PF21088">
    <property type="entry name" value="MS_channel_1st"/>
    <property type="match status" value="1"/>
</dbReference>
<evidence type="ECO:0000313" key="11">
    <source>
        <dbReference type="EMBL" id="PRP94298.1"/>
    </source>
</evidence>
<keyword evidence="5 7" id="KW-1133">Transmembrane helix</keyword>
<dbReference type="InterPro" id="IPR023408">
    <property type="entry name" value="MscS_beta-dom_sf"/>
</dbReference>
<comment type="caution">
    <text evidence="11">The sequence shown here is derived from an EMBL/GenBank/DDBJ whole genome shotgun (WGS) entry which is preliminary data.</text>
</comment>
<feature type="domain" description="Mechanosensitive ion channel transmembrane helices 2/3" evidence="10">
    <location>
        <begin position="68"/>
        <end position="105"/>
    </location>
</feature>
<evidence type="ECO:0000256" key="4">
    <source>
        <dbReference type="ARBA" id="ARBA00022692"/>
    </source>
</evidence>
<evidence type="ECO:0000259" key="8">
    <source>
        <dbReference type="Pfam" id="PF00924"/>
    </source>
</evidence>
<dbReference type="Gene3D" id="3.30.70.100">
    <property type="match status" value="1"/>
</dbReference>
<evidence type="ECO:0000256" key="2">
    <source>
        <dbReference type="ARBA" id="ARBA00008017"/>
    </source>
</evidence>
<evidence type="ECO:0000256" key="6">
    <source>
        <dbReference type="ARBA" id="ARBA00023136"/>
    </source>
</evidence>
<dbReference type="Proteomes" id="UP000238823">
    <property type="component" value="Unassembled WGS sequence"/>
</dbReference>
<evidence type="ECO:0000256" key="3">
    <source>
        <dbReference type="ARBA" id="ARBA00022475"/>
    </source>
</evidence>
<accession>A0A2S9XN54</accession>
<dbReference type="PANTHER" id="PTHR30221:SF1">
    <property type="entry name" value="SMALL-CONDUCTANCE MECHANOSENSITIVE CHANNEL"/>
    <property type="match status" value="1"/>
</dbReference>
<dbReference type="SUPFAM" id="SSF82689">
    <property type="entry name" value="Mechanosensitive channel protein MscS (YggB), C-terminal domain"/>
    <property type="match status" value="1"/>
</dbReference>
<dbReference type="Pfam" id="PF00924">
    <property type="entry name" value="MS_channel_2nd"/>
    <property type="match status" value="1"/>
</dbReference>
<dbReference type="SUPFAM" id="SSF82861">
    <property type="entry name" value="Mechanosensitive channel protein MscS (YggB), transmembrane region"/>
    <property type="match status" value="1"/>
</dbReference>
<proteinExistence type="inferred from homology"/>
<dbReference type="InterPro" id="IPR045275">
    <property type="entry name" value="MscS_archaea/bacteria_type"/>
</dbReference>
<reference evidence="11 12" key="1">
    <citation type="submission" date="2018-03" db="EMBL/GenBank/DDBJ databases">
        <title>Draft Genome Sequences of the Obligatory Marine Myxobacteria Enhygromyxa salina SWB007.</title>
        <authorList>
            <person name="Poehlein A."/>
            <person name="Moghaddam J.A."/>
            <person name="Harms H."/>
            <person name="Alanjari M."/>
            <person name="Koenig G.M."/>
            <person name="Daniel R."/>
            <person name="Schaeberle T.F."/>
        </authorList>
    </citation>
    <scope>NUCLEOTIDE SEQUENCE [LARGE SCALE GENOMIC DNA]</scope>
    <source>
        <strain evidence="11 12">SWB007</strain>
    </source>
</reference>
<dbReference type="GO" id="GO:0008381">
    <property type="term" value="F:mechanosensitive monoatomic ion channel activity"/>
    <property type="evidence" value="ECO:0007669"/>
    <property type="project" value="InterPro"/>
</dbReference>
<feature type="domain" description="Mechanosensitive ion channel MscS" evidence="8">
    <location>
        <begin position="108"/>
        <end position="172"/>
    </location>
</feature>
<dbReference type="EMBL" id="PVNL01000142">
    <property type="protein sequence ID" value="PRP94298.1"/>
    <property type="molecule type" value="Genomic_DNA"/>
</dbReference>
<dbReference type="InterPro" id="IPR006685">
    <property type="entry name" value="MscS_channel_2nd"/>
</dbReference>
<name>A0A2S9XN54_9BACT</name>
<dbReference type="InterPro" id="IPR011014">
    <property type="entry name" value="MscS_channel_TM-2"/>
</dbReference>
<evidence type="ECO:0000256" key="7">
    <source>
        <dbReference type="SAM" id="Phobius"/>
    </source>
</evidence>
<evidence type="ECO:0000259" key="9">
    <source>
        <dbReference type="Pfam" id="PF21082"/>
    </source>
</evidence>
<dbReference type="GO" id="GO:0005886">
    <property type="term" value="C:plasma membrane"/>
    <property type="evidence" value="ECO:0007669"/>
    <property type="project" value="UniProtKB-SubCell"/>
</dbReference>
<dbReference type="InterPro" id="IPR049142">
    <property type="entry name" value="MS_channel_1st"/>
</dbReference>
<feature type="transmembrane region" description="Helical" evidence="7">
    <location>
        <begin position="20"/>
        <end position="38"/>
    </location>
</feature>
<dbReference type="Gene3D" id="2.30.30.60">
    <property type="match status" value="1"/>
</dbReference>
<dbReference type="InterPro" id="IPR008910">
    <property type="entry name" value="MSC_TM_helix"/>
</dbReference>
<feature type="transmembrane region" description="Helical" evidence="7">
    <location>
        <begin position="58"/>
        <end position="83"/>
    </location>
</feature>
<keyword evidence="4 7" id="KW-0812">Transmembrane</keyword>
<gene>
    <name evidence="11" type="primary">mscS_2</name>
    <name evidence="11" type="ORF">ENSA7_78350</name>
</gene>
<feature type="transmembrane region" description="Helical" evidence="7">
    <location>
        <begin position="89"/>
        <end position="120"/>
    </location>
</feature>
<comment type="similarity">
    <text evidence="2">Belongs to the MscS (TC 1.A.23) family.</text>
</comment>
<keyword evidence="3" id="KW-1003">Cell membrane</keyword>
<dbReference type="AlphaFoldDB" id="A0A2S9XN54"/>
<evidence type="ECO:0000256" key="5">
    <source>
        <dbReference type="ARBA" id="ARBA00022989"/>
    </source>
</evidence>
<evidence type="ECO:0000259" key="10">
    <source>
        <dbReference type="Pfam" id="PF21088"/>
    </source>
</evidence>
<evidence type="ECO:0000313" key="12">
    <source>
        <dbReference type="Proteomes" id="UP000238823"/>
    </source>
</evidence>
<dbReference type="InterPro" id="IPR011066">
    <property type="entry name" value="MscS_channel_C_sf"/>
</dbReference>
<dbReference type="Gene3D" id="1.10.287.1260">
    <property type="match status" value="1"/>
</dbReference>
<organism evidence="11 12">
    <name type="scientific">Enhygromyxa salina</name>
    <dbReference type="NCBI Taxonomy" id="215803"/>
    <lineage>
        <taxon>Bacteria</taxon>
        <taxon>Pseudomonadati</taxon>
        <taxon>Myxococcota</taxon>
        <taxon>Polyangia</taxon>
        <taxon>Nannocystales</taxon>
        <taxon>Nannocystaceae</taxon>
        <taxon>Enhygromyxa</taxon>
    </lineage>
</organism>
<protein>
    <submittedName>
        <fullName evidence="11">Small-conductance mechanosensitive channel</fullName>
    </submittedName>
</protein>